<reference evidence="9 10" key="2">
    <citation type="journal article" date="2011" name="Stand. Genomic Sci.">
        <title>Complete genome sequence of Desulfurococcus mucosus type strain (O7/1).</title>
        <authorList>
            <person name="Wirth R."/>
            <person name="Chertkov O."/>
            <person name="Held B."/>
            <person name="Lapidus A."/>
            <person name="Nolan M."/>
            <person name="Lucas S."/>
            <person name="Hammon N."/>
            <person name="Deshpande S."/>
            <person name="Cheng J.F."/>
            <person name="Tapia R."/>
            <person name="Han C."/>
            <person name="Goodwin L."/>
            <person name="Pitluck S."/>
            <person name="Liolios K."/>
            <person name="Ioanna P."/>
            <person name="Ivanova N."/>
            <person name="Mavromatis K."/>
            <person name="Mikhailova N."/>
            <person name="Pati A."/>
            <person name="Chen A."/>
            <person name="Palaniappan K."/>
            <person name="Land M."/>
            <person name="Hauser L."/>
            <person name="Chang Y.J."/>
            <person name="Jeffries C.D."/>
            <person name="Bilek Y."/>
            <person name="Hader T."/>
            <person name="Rohde M."/>
            <person name="Spring S."/>
            <person name="Sikorski J."/>
            <person name="Goker M."/>
            <person name="Woyke T."/>
            <person name="Bristow J."/>
            <person name="Eisen J.A."/>
            <person name="Markowitz V."/>
            <person name="Hugenholtz P."/>
            <person name="Kyrpides N.C."/>
            <person name="Klenk H.P."/>
        </authorList>
    </citation>
    <scope>NUCLEOTIDE SEQUENCE [LARGE SCALE GENOMIC DNA]</scope>
    <source>
        <strain evidence="10">ATCC 35584 / DSM 2162 / JCM 9187 / O7/1</strain>
    </source>
</reference>
<reference evidence="10" key="1">
    <citation type="submission" date="2010-11" db="EMBL/GenBank/DDBJ databases">
        <title>The complete genome of Desulfurococcus mucosus DSM 2162.</title>
        <authorList>
            <consortium name="US DOE Joint Genome Institute (JGI-PGF)"/>
            <person name="Lucas S."/>
            <person name="Copeland A."/>
            <person name="Lapidus A."/>
            <person name="Bruce D."/>
            <person name="Goodwin L."/>
            <person name="Pitluck S."/>
            <person name="Kyrpides N."/>
            <person name="Mavromatis K."/>
            <person name="Pagani I."/>
            <person name="Ivanova N."/>
            <person name="Ovchinnikova G."/>
            <person name="Chertkov O."/>
            <person name="Held B."/>
            <person name="Brettin T."/>
            <person name="Detter J.C."/>
            <person name="Tapia R."/>
            <person name="Han C."/>
            <person name="Land M."/>
            <person name="Hauser L."/>
            <person name="Markowitz V."/>
            <person name="Cheng J.-F."/>
            <person name="Hugenholtz P."/>
            <person name="Woyke T."/>
            <person name="Wu D."/>
            <person name="Wirth R."/>
            <person name="Bilek Y."/>
            <person name="Hader T."/>
            <person name="Klenk H.-P."/>
            <person name="Eisen J.A."/>
        </authorList>
    </citation>
    <scope>NUCLEOTIDE SEQUENCE [LARGE SCALE GENOMIC DNA]</scope>
    <source>
        <strain evidence="10">ATCC 35584 / DSM 2162 / JCM 9187 / O7/1</strain>
    </source>
</reference>
<feature type="domain" description="NADH:quinone oxidoreductase/Mrp antiporter transmembrane" evidence="8">
    <location>
        <begin position="108"/>
        <end position="397"/>
    </location>
</feature>
<evidence type="ECO:0000256" key="6">
    <source>
        <dbReference type="ARBA" id="ARBA00023136"/>
    </source>
</evidence>
<evidence type="ECO:0000256" key="4">
    <source>
        <dbReference type="ARBA" id="ARBA00022989"/>
    </source>
</evidence>
<feature type="transmembrane region" description="Helical" evidence="7">
    <location>
        <begin position="475"/>
        <end position="496"/>
    </location>
</feature>
<keyword evidence="4 7" id="KW-1133">Transmembrane helix</keyword>
<keyword evidence="2" id="KW-1003">Cell membrane</keyword>
<dbReference type="EMBL" id="CP002363">
    <property type="protein sequence ID" value="ADV64378.1"/>
    <property type="molecule type" value="Genomic_DNA"/>
</dbReference>
<keyword evidence="9" id="KW-0830">Ubiquinone</keyword>
<dbReference type="InterPro" id="IPR001750">
    <property type="entry name" value="ND/Mrp_TM"/>
</dbReference>
<feature type="transmembrane region" description="Helical" evidence="7">
    <location>
        <begin position="289"/>
        <end position="310"/>
    </location>
</feature>
<dbReference type="RefSeq" id="WP_013561600.1">
    <property type="nucleotide sequence ID" value="NC_014961.1"/>
</dbReference>
<feature type="transmembrane region" description="Helical" evidence="7">
    <location>
        <begin position="257"/>
        <end position="277"/>
    </location>
</feature>
<feature type="transmembrane region" description="Helical" evidence="7">
    <location>
        <begin position="193"/>
        <end position="218"/>
    </location>
</feature>
<dbReference type="PANTHER" id="PTHR42682">
    <property type="entry name" value="HYDROGENASE-4 COMPONENT F"/>
    <property type="match status" value="1"/>
</dbReference>
<feature type="transmembrane region" description="Helical" evidence="7">
    <location>
        <begin position="60"/>
        <end position="79"/>
    </location>
</feature>
<feature type="transmembrane region" description="Helical" evidence="7">
    <location>
        <begin position="6"/>
        <end position="23"/>
    </location>
</feature>
<keyword evidence="10" id="KW-1185">Reference proteome</keyword>
<feature type="transmembrane region" description="Helical" evidence="7">
    <location>
        <begin position="322"/>
        <end position="345"/>
    </location>
</feature>
<evidence type="ECO:0000259" key="8">
    <source>
        <dbReference type="Pfam" id="PF00361"/>
    </source>
</evidence>
<keyword evidence="6 7" id="KW-0472">Membrane</keyword>
<evidence type="ECO:0000313" key="9">
    <source>
        <dbReference type="EMBL" id="ADV64378.1"/>
    </source>
</evidence>
<dbReference type="Pfam" id="PF00361">
    <property type="entry name" value="Proton_antipo_M"/>
    <property type="match status" value="1"/>
</dbReference>
<feature type="transmembrane region" description="Helical" evidence="7">
    <location>
        <begin position="91"/>
        <end position="119"/>
    </location>
</feature>
<dbReference type="AlphaFoldDB" id="E8RAG8"/>
<evidence type="ECO:0000256" key="2">
    <source>
        <dbReference type="ARBA" id="ARBA00022475"/>
    </source>
</evidence>
<feature type="transmembrane region" description="Helical" evidence="7">
    <location>
        <begin position="35"/>
        <end position="54"/>
    </location>
</feature>
<evidence type="ECO:0000313" key="10">
    <source>
        <dbReference type="Proteomes" id="UP000001068"/>
    </source>
</evidence>
<evidence type="ECO:0000256" key="3">
    <source>
        <dbReference type="ARBA" id="ARBA00022692"/>
    </source>
</evidence>
<feature type="transmembrane region" description="Helical" evidence="7">
    <location>
        <begin position="224"/>
        <end position="245"/>
    </location>
</feature>
<dbReference type="Proteomes" id="UP000001068">
    <property type="component" value="Chromosome"/>
</dbReference>
<feature type="transmembrane region" description="Helical" evidence="7">
    <location>
        <begin position="404"/>
        <end position="428"/>
    </location>
</feature>
<evidence type="ECO:0000256" key="7">
    <source>
        <dbReference type="SAM" id="Phobius"/>
    </source>
</evidence>
<dbReference type="OrthoDB" id="371891at2157"/>
<dbReference type="GO" id="GO:0016491">
    <property type="term" value="F:oxidoreductase activity"/>
    <property type="evidence" value="ECO:0007669"/>
    <property type="project" value="UniProtKB-KW"/>
</dbReference>
<dbReference type="GO" id="GO:0005886">
    <property type="term" value="C:plasma membrane"/>
    <property type="evidence" value="ECO:0007669"/>
    <property type="project" value="UniProtKB-SubCell"/>
</dbReference>
<name>E8RAG8_DESM0</name>
<proteinExistence type="predicted"/>
<dbReference type="GeneID" id="10152740"/>
<dbReference type="eggNOG" id="arCOG01537">
    <property type="taxonomic scope" value="Archaea"/>
</dbReference>
<dbReference type="PANTHER" id="PTHR42682:SF4">
    <property type="entry name" value="NADH-UBIQUINONE_PLASTOQUINONE"/>
    <property type="match status" value="1"/>
</dbReference>
<organism evidence="9 10">
    <name type="scientific">Desulfurococcus mucosus (strain ATCC 35584 / DSM 2162 / JCM 9187 / O7/1)</name>
    <dbReference type="NCBI Taxonomy" id="765177"/>
    <lineage>
        <taxon>Archaea</taxon>
        <taxon>Thermoproteota</taxon>
        <taxon>Thermoprotei</taxon>
        <taxon>Desulfurococcales</taxon>
        <taxon>Desulfurococcaceae</taxon>
        <taxon>Desulfurococcus</taxon>
    </lineage>
</organism>
<dbReference type="KEGG" id="dmu:Desmu_0059"/>
<gene>
    <name evidence="9" type="ordered locus">Desmu_0059</name>
</gene>
<comment type="subcellular location">
    <subcellularLocation>
        <location evidence="1">Cell membrane</location>
        <topology evidence="1">Multi-pass membrane protein</topology>
    </subcellularLocation>
</comment>
<feature type="transmembrane region" description="Helical" evidence="7">
    <location>
        <begin position="365"/>
        <end position="392"/>
    </location>
</feature>
<sequence length="504" mass="53894" precursor="true">MEPSFSLTICVLSLVFITLLSKLGPAPRFKVISKLSIYGSLGVALYLDSTRGLIDGFSTLLGYTTILTGLPVSVYTLYYSRMEGYGEGLDALMDCFIILVAMTYTAPNILAMAVAWTVAEVVGWYLITMGEAHSVEGSLRSARGFLVTSTLTFEISVFTVVMVSVLTTVAAMASANIGLLMEPFTALKPFSGVGLYLVPFLIIGFITKAANIPLHFWLPGAHSAAPAPASAVLSGLMTLLGFYGLYRVLHIVDLTRYYTVIAAVIATLGASSVIYGWTQIAVQRDGKKLLAYATIATNGYISLVFALYLLNPSGMAEDLLKLSILMHATYKTTLFAEVGLIEAVYGTRYIHGVRGLSRILPLSSIGGLLAVLTLIGVPGTIGFTVKALSVYYIVSGTLDPGRALVLLGFTIYIASSAYLAIKYMSIYFNTPRPVLPEEPKKPPKPLELSILALGSSNIYIPLVASVFLNGLRSSVLILSAVSPLTLLVTLLVYATVARTGGVKH</sequence>
<feature type="transmembrane region" description="Helical" evidence="7">
    <location>
        <begin position="448"/>
        <end position="468"/>
    </location>
</feature>
<accession>E8RAG8</accession>
<keyword evidence="3 7" id="KW-0812">Transmembrane</keyword>
<protein>
    <submittedName>
        <fullName evidence="9">NADH/Ubiquinone/plastoquinone (Complex I)</fullName>
    </submittedName>
</protein>
<dbReference type="InterPro" id="IPR052175">
    <property type="entry name" value="ComplexI-like_HydComp"/>
</dbReference>
<evidence type="ECO:0000256" key="5">
    <source>
        <dbReference type="ARBA" id="ARBA00023002"/>
    </source>
</evidence>
<keyword evidence="5" id="KW-0560">Oxidoreductase</keyword>
<dbReference type="STRING" id="765177.Desmu_0059"/>
<dbReference type="HOGENOM" id="CLU_588787_0_0_2"/>
<evidence type="ECO:0000256" key="1">
    <source>
        <dbReference type="ARBA" id="ARBA00004651"/>
    </source>
</evidence>
<feature type="transmembrane region" description="Helical" evidence="7">
    <location>
        <begin position="155"/>
        <end position="181"/>
    </location>
</feature>